<evidence type="ECO:0000256" key="1">
    <source>
        <dbReference type="ARBA" id="ARBA00004917"/>
    </source>
</evidence>
<evidence type="ECO:0000256" key="7">
    <source>
        <dbReference type="HAMAP-Rule" id="MF_00178"/>
    </source>
</evidence>
<comment type="similarity">
    <text evidence="2 7">Belongs to the DMRL synthase family.</text>
</comment>
<reference evidence="8" key="1">
    <citation type="submission" date="2020-10" db="EMBL/GenBank/DDBJ databases">
        <title>Taxonomic study of unclassified bacteria belonging to the class Ktedonobacteria.</title>
        <authorList>
            <person name="Yabe S."/>
            <person name="Wang C.M."/>
            <person name="Zheng Y."/>
            <person name="Sakai Y."/>
            <person name="Cavaletti L."/>
            <person name="Monciardini P."/>
            <person name="Donadio S."/>
        </authorList>
    </citation>
    <scope>NUCLEOTIDE SEQUENCE</scope>
    <source>
        <strain evidence="8">ID150040</strain>
    </source>
</reference>
<dbReference type="GO" id="GO:0009231">
    <property type="term" value="P:riboflavin biosynthetic process"/>
    <property type="evidence" value="ECO:0007669"/>
    <property type="project" value="UniProtKB-UniRule"/>
</dbReference>
<comment type="function">
    <text evidence="7">Catalyzes the formation of 6,7-dimethyl-8-ribityllumazine by condensation of 5-amino-6-(D-ribitylamino)uracil with 3,4-dihydroxy-2-butanone 4-phosphate. This is the penultimate step in the biosynthesis of riboflavin.</text>
</comment>
<feature type="binding site" evidence="7">
    <location>
        <begin position="85"/>
        <end position="87"/>
    </location>
    <ligand>
        <name>5-amino-6-(D-ribitylamino)uracil</name>
        <dbReference type="ChEBI" id="CHEBI:15934"/>
    </ligand>
</feature>
<dbReference type="HAMAP" id="MF_00178">
    <property type="entry name" value="Lumazine_synth"/>
    <property type="match status" value="1"/>
</dbReference>
<organism evidence="8 9">
    <name type="scientific">Reticulibacter mediterranei</name>
    <dbReference type="NCBI Taxonomy" id="2778369"/>
    <lineage>
        <taxon>Bacteria</taxon>
        <taxon>Bacillati</taxon>
        <taxon>Chloroflexota</taxon>
        <taxon>Ktedonobacteria</taxon>
        <taxon>Ktedonobacterales</taxon>
        <taxon>Reticulibacteraceae</taxon>
        <taxon>Reticulibacter</taxon>
    </lineage>
</organism>
<feature type="binding site" evidence="7">
    <location>
        <position position="132"/>
    </location>
    <ligand>
        <name>(2S)-2-hydroxy-3-oxobutyl phosphate</name>
        <dbReference type="ChEBI" id="CHEBI:58830"/>
    </ligand>
</feature>
<evidence type="ECO:0000256" key="4">
    <source>
        <dbReference type="ARBA" id="ARBA00022619"/>
    </source>
</evidence>
<comment type="pathway">
    <text evidence="1 7">Cofactor biosynthesis; riboflavin biosynthesis; riboflavin from 2-hydroxy-3-oxobutyl phosphate and 5-amino-6-(D-ribitylamino)uracil: step 1/2.</text>
</comment>
<dbReference type="CDD" id="cd09209">
    <property type="entry name" value="Lumazine_synthase-I"/>
    <property type="match status" value="1"/>
</dbReference>
<sequence length="168" mass="18214">MKQELSQPPAPHLNGAGLKIGIVVARFNWHITGAMLYEARRTLQHLGVADEDVAVYYAPGSFELPLLAQTLLQNETYDAVLCIGCVMKGATRHDVIVGDASGQGIQQVSLTTGIPVIFGVICAETQQQAEERIVRGVECAEAAVEMARTIQNLKQRKEQACLQGSLKK</sequence>
<comment type="caution">
    <text evidence="8">The sequence shown here is derived from an EMBL/GenBank/DDBJ whole genome shotgun (WGS) entry which is preliminary data.</text>
</comment>
<dbReference type="GO" id="GO:0009349">
    <property type="term" value="C:riboflavin synthase complex"/>
    <property type="evidence" value="ECO:0007669"/>
    <property type="project" value="UniProtKB-UniRule"/>
</dbReference>
<keyword evidence="4 7" id="KW-0686">Riboflavin biosynthesis</keyword>
<dbReference type="GO" id="GO:0000906">
    <property type="term" value="F:6,7-dimethyl-8-ribityllumazine synthase activity"/>
    <property type="evidence" value="ECO:0007669"/>
    <property type="project" value="UniProtKB-UniRule"/>
</dbReference>
<feature type="binding site" evidence="7">
    <location>
        <position position="118"/>
    </location>
    <ligand>
        <name>5-amino-6-(D-ribitylamino)uracil</name>
        <dbReference type="ChEBI" id="CHEBI:15934"/>
    </ligand>
</feature>
<evidence type="ECO:0000256" key="3">
    <source>
        <dbReference type="ARBA" id="ARBA00012664"/>
    </source>
</evidence>
<dbReference type="Gene3D" id="3.40.50.960">
    <property type="entry name" value="Lumazine/riboflavin synthase"/>
    <property type="match status" value="1"/>
</dbReference>
<dbReference type="EMBL" id="BNJK01000001">
    <property type="protein sequence ID" value="GHO96953.1"/>
    <property type="molecule type" value="Genomic_DNA"/>
</dbReference>
<dbReference type="Pfam" id="PF00885">
    <property type="entry name" value="DMRL_synthase"/>
    <property type="match status" value="1"/>
</dbReference>
<feature type="binding site" evidence="7">
    <location>
        <begin position="61"/>
        <end position="63"/>
    </location>
    <ligand>
        <name>5-amino-6-(D-ribitylamino)uracil</name>
        <dbReference type="ChEBI" id="CHEBI:15934"/>
    </ligand>
</feature>
<protein>
    <recommendedName>
        <fullName evidence="3 7">6,7-dimethyl-8-ribityllumazine synthase</fullName>
        <shortName evidence="7">DMRL synthase</shortName>
        <shortName evidence="7">LS</shortName>
        <shortName evidence="7">Lumazine synthase</shortName>
        <ecNumber evidence="3 7">2.5.1.78</ecNumber>
    </recommendedName>
</protein>
<feature type="binding site" evidence="7">
    <location>
        <position position="27"/>
    </location>
    <ligand>
        <name>5-amino-6-(D-ribitylamino)uracil</name>
        <dbReference type="ChEBI" id="CHEBI:15934"/>
    </ligand>
</feature>
<dbReference type="PANTHER" id="PTHR21058:SF0">
    <property type="entry name" value="6,7-DIMETHYL-8-RIBITYLLUMAZINE SYNTHASE"/>
    <property type="match status" value="1"/>
</dbReference>
<dbReference type="InterPro" id="IPR034964">
    <property type="entry name" value="LS"/>
</dbReference>
<dbReference type="SUPFAM" id="SSF52121">
    <property type="entry name" value="Lumazine synthase"/>
    <property type="match status" value="1"/>
</dbReference>
<dbReference type="PANTHER" id="PTHR21058">
    <property type="entry name" value="6,7-DIMETHYL-8-RIBITYLLUMAZINE SYNTHASE DMRL SYNTHASE LUMAZINE SYNTHASE"/>
    <property type="match status" value="1"/>
</dbReference>
<proteinExistence type="inferred from homology"/>
<evidence type="ECO:0000313" key="8">
    <source>
        <dbReference type="EMBL" id="GHO96953.1"/>
    </source>
</evidence>
<evidence type="ECO:0000256" key="5">
    <source>
        <dbReference type="ARBA" id="ARBA00022679"/>
    </source>
</evidence>
<evidence type="ECO:0000256" key="2">
    <source>
        <dbReference type="ARBA" id="ARBA00007424"/>
    </source>
</evidence>
<evidence type="ECO:0000256" key="6">
    <source>
        <dbReference type="ARBA" id="ARBA00048785"/>
    </source>
</evidence>
<accession>A0A8J3N5X7</accession>
<feature type="binding site" evidence="7">
    <location>
        <begin position="90"/>
        <end position="91"/>
    </location>
    <ligand>
        <name>(2S)-2-hydroxy-3-oxobutyl phosphate</name>
        <dbReference type="ChEBI" id="CHEBI:58830"/>
    </ligand>
</feature>
<feature type="active site" description="Proton donor" evidence="7">
    <location>
        <position position="93"/>
    </location>
</feature>
<name>A0A8J3N5X7_9CHLR</name>
<gene>
    <name evidence="7 8" type="primary">ribH</name>
    <name evidence="8" type="ORF">KSF_070010</name>
</gene>
<keyword evidence="9" id="KW-1185">Reference proteome</keyword>
<comment type="catalytic activity">
    <reaction evidence="6 7">
        <text>(2S)-2-hydroxy-3-oxobutyl phosphate + 5-amino-6-(D-ribitylamino)uracil = 6,7-dimethyl-8-(1-D-ribityl)lumazine + phosphate + 2 H2O + H(+)</text>
        <dbReference type="Rhea" id="RHEA:26152"/>
        <dbReference type="ChEBI" id="CHEBI:15377"/>
        <dbReference type="ChEBI" id="CHEBI:15378"/>
        <dbReference type="ChEBI" id="CHEBI:15934"/>
        <dbReference type="ChEBI" id="CHEBI:43474"/>
        <dbReference type="ChEBI" id="CHEBI:58201"/>
        <dbReference type="ChEBI" id="CHEBI:58830"/>
        <dbReference type="EC" id="2.5.1.78"/>
    </reaction>
</comment>
<dbReference type="RefSeq" id="WP_220207540.1">
    <property type="nucleotide sequence ID" value="NZ_BNJK01000001.1"/>
</dbReference>
<dbReference type="InterPro" id="IPR036467">
    <property type="entry name" value="LS/RS_sf"/>
</dbReference>
<keyword evidence="5 7" id="KW-0808">Transferase</keyword>
<dbReference type="UniPathway" id="UPA00275">
    <property type="reaction ID" value="UER00404"/>
</dbReference>
<dbReference type="InterPro" id="IPR002180">
    <property type="entry name" value="LS/RS"/>
</dbReference>
<dbReference type="Proteomes" id="UP000597444">
    <property type="component" value="Unassembled WGS sequence"/>
</dbReference>
<dbReference type="NCBIfam" id="TIGR00114">
    <property type="entry name" value="lumazine-synth"/>
    <property type="match status" value="1"/>
</dbReference>
<dbReference type="AlphaFoldDB" id="A0A8J3N5X7"/>
<evidence type="ECO:0000313" key="9">
    <source>
        <dbReference type="Proteomes" id="UP000597444"/>
    </source>
</evidence>
<dbReference type="EC" id="2.5.1.78" evidence="3 7"/>